<evidence type="ECO:0000313" key="2">
    <source>
        <dbReference type="EMBL" id="KAK3328313.1"/>
    </source>
</evidence>
<organism evidence="2 3">
    <name type="scientific">Cercophora scortea</name>
    <dbReference type="NCBI Taxonomy" id="314031"/>
    <lineage>
        <taxon>Eukaryota</taxon>
        <taxon>Fungi</taxon>
        <taxon>Dikarya</taxon>
        <taxon>Ascomycota</taxon>
        <taxon>Pezizomycotina</taxon>
        <taxon>Sordariomycetes</taxon>
        <taxon>Sordariomycetidae</taxon>
        <taxon>Sordariales</taxon>
        <taxon>Lasiosphaeriaceae</taxon>
        <taxon>Cercophora</taxon>
    </lineage>
</organism>
<feature type="signal peptide" evidence="1">
    <location>
        <begin position="1"/>
        <end position="21"/>
    </location>
</feature>
<comment type="caution">
    <text evidence="2">The sequence shown here is derived from an EMBL/GenBank/DDBJ whole genome shotgun (WGS) entry which is preliminary data.</text>
</comment>
<dbReference type="Proteomes" id="UP001286456">
    <property type="component" value="Unassembled WGS sequence"/>
</dbReference>
<evidence type="ECO:0000256" key="1">
    <source>
        <dbReference type="SAM" id="SignalP"/>
    </source>
</evidence>
<proteinExistence type="predicted"/>
<accession>A0AAE0INM7</accession>
<name>A0AAE0INM7_9PEZI</name>
<protein>
    <recommendedName>
        <fullName evidence="4">Secreted protein</fullName>
    </recommendedName>
</protein>
<reference evidence="2" key="1">
    <citation type="journal article" date="2023" name="Mol. Phylogenet. Evol.">
        <title>Genome-scale phylogeny and comparative genomics of the fungal order Sordariales.</title>
        <authorList>
            <person name="Hensen N."/>
            <person name="Bonometti L."/>
            <person name="Westerberg I."/>
            <person name="Brannstrom I.O."/>
            <person name="Guillou S."/>
            <person name="Cros-Aarteil S."/>
            <person name="Calhoun S."/>
            <person name="Haridas S."/>
            <person name="Kuo A."/>
            <person name="Mondo S."/>
            <person name="Pangilinan J."/>
            <person name="Riley R."/>
            <person name="LaButti K."/>
            <person name="Andreopoulos B."/>
            <person name="Lipzen A."/>
            <person name="Chen C."/>
            <person name="Yan M."/>
            <person name="Daum C."/>
            <person name="Ng V."/>
            <person name="Clum A."/>
            <person name="Steindorff A."/>
            <person name="Ohm R.A."/>
            <person name="Martin F."/>
            <person name="Silar P."/>
            <person name="Natvig D.O."/>
            <person name="Lalanne C."/>
            <person name="Gautier V."/>
            <person name="Ament-Velasquez S.L."/>
            <person name="Kruys A."/>
            <person name="Hutchinson M.I."/>
            <person name="Powell A.J."/>
            <person name="Barry K."/>
            <person name="Miller A.N."/>
            <person name="Grigoriev I.V."/>
            <person name="Debuchy R."/>
            <person name="Gladieux P."/>
            <person name="Hiltunen Thoren M."/>
            <person name="Johannesson H."/>
        </authorList>
    </citation>
    <scope>NUCLEOTIDE SEQUENCE</scope>
    <source>
        <strain evidence="2">SMH4131-1</strain>
    </source>
</reference>
<gene>
    <name evidence="2" type="ORF">B0T19DRAFT_401088</name>
</gene>
<reference evidence="2" key="2">
    <citation type="submission" date="2023-06" db="EMBL/GenBank/DDBJ databases">
        <authorList>
            <consortium name="Lawrence Berkeley National Laboratory"/>
            <person name="Haridas S."/>
            <person name="Hensen N."/>
            <person name="Bonometti L."/>
            <person name="Westerberg I."/>
            <person name="Brannstrom I.O."/>
            <person name="Guillou S."/>
            <person name="Cros-Aarteil S."/>
            <person name="Calhoun S."/>
            <person name="Kuo A."/>
            <person name="Mondo S."/>
            <person name="Pangilinan J."/>
            <person name="Riley R."/>
            <person name="Labutti K."/>
            <person name="Andreopoulos B."/>
            <person name="Lipzen A."/>
            <person name="Chen C."/>
            <person name="Yanf M."/>
            <person name="Daum C."/>
            <person name="Ng V."/>
            <person name="Clum A."/>
            <person name="Steindorff A."/>
            <person name="Ohm R."/>
            <person name="Martin F."/>
            <person name="Silar P."/>
            <person name="Natvig D."/>
            <person name="Lalanne C."/>
            <person name="Gautier V."/>
            <person name="Ament-Velasquez S.L."/>
            <person name="Kruys A."/>
            <person name="Hutchinson M.I."/>
            <person name="Powell A.J."/>
            <person name="Barry K."/>
            <person name="Miller A.N."/>
            <person name="Grigoriev I.V."/>
            <person name="Debuchy R."/>
            <person name="Gladieux P."/>
            <person name="Thoren M.H."/>
            <person name="Johannesson H."/>
        </authorList>
    </citation>
    <scope>NUCLEOTIDE SEQUENCE</scope>
    <source>
        <strain evidence="2">SMH4131-1</strain>
    </source>
</reference>
<keyword evidence="1" id="KW-0732">Signal</keyword>
<evidence type="ECO:0000313" key="3">
    <source>
        <dbReference type="Proteomes" id="UP001286456"/>
    </source>
</evidence>
<sequence>MSTGIFSCFFFLLRYLCPGSATTHKYLHAFAETSGELNLSGWVPIMLCTLHFRKKGEVVRRTGDASDLVGLSRILVRDRDHADISKLGSGRIQYRCKGCKASWKSPYSPFLRWLRCLVELEATAA</sequence>
<keyword evidence="3" id="KW-1185">Reference proteome</keyword>
<dbReference type="AlphaFoldDB" id="A0AAE0INM7"/>
<evidence type="ECO:0008006" key="4">
    <source>
        <dbReference type="Google" id="ProtNLM"/>
    </source>
</evidence>
<dbReference type="EMBL" id="JAUEPO010000003">
    <property type="protein sequence ID" value="KAK3328313.1"/>
    <property type="molecule type" value="Genomic_DNA"/>
</dbReference>
<feature type="chain" id="PRO_5042224969" description="Secreted protein" evidence="1">
    <location>
        <begin position="22"/>
        <end position="125"/>
    </location>
</feature>